<feature type="transmembrane region" description="Helical" evidence="6">
    <location>
        <begin position="30"/>
        <end position="54"/>
    </location>
</feature>
<feature type="transmembrane region" description="Helical" evidence="6">
    <location>
        <begin position="172"/>
        <end position="189"/>
    </location>
</feature>
<keyword evidence="4 6" id="KW-1133">Transmembrane helix</keyword>
<feature type="transmembrane region" description="Helical" evidence="6">
    <location>
        <begin position="384"/>
        <end position="405"/>
    </location>
</feature>
<evidence type="ECO:0000313" key="7">
    <source>
        <dbReference type="EMBL" id="MFC3958101.1"/>
    </source>
</evidence>
<feature type="transmembrane region" description="Helical" evidence="6">
    <location>
        <begin position="417"/>
        <end position="440"/>
    </location>
</feature>
<accession>A0ABD5NMI4</accession>
<gene>
    <name evidence="7" type="ORF">ACFOUR_06910</name>
</gene>
<dbReference type="RefSeq" id="WP_256530786.1">
    <property type="nucleotide sequence ID" value="NZ_CP101824.1"/>
</dbReference>
<organism evidence="7 8">
    <name type="scientific">Halovivax cerinus</name>
    <dbReference type="NCBI Taxonomy" id="1487865"/>
    <lineage>
        <taxon>Archaea</taxon>
        <taxon>Methanobacteriati</taxon>
        <taxon>Methanobacteriota</taxon>
        <taxon>Stenosarchaea group</taxon>
        <taxon>Halobacteria</taxon>
        <taxon>Halobacteriales</taxon>
        <taxon>Natrialbaceae</taxon>
        <taxon>Halovivax</taxon>
    </lineage>
</organism>
<feature type="transmembrane region" description="Helical" evidence="6">
    <location>
        <begin position="89"/>
        <end position="108"/>
    </location>
</feature>
<name>A0ABD5NMI4_9EURY</name>
<dbReference type="Pfam" id="PF01940">
    <property type="entry name" value="DUF92"/>
    <property type="match status" value="1"/>
</dbReference>
<comment type="caution">
    <text evidence="7">The sequence shown here is derived from an EMBL/GenBank/DDBJ whole genome shotgun (WGS) entry which is preliminary data.</text>
</comment>
<comment type="similarity">
    <text evidence="2">Belongs to the TMEM19 family.</text>
</comment>
<keyword evidence="8" id="KW-1185">Reference proteome</keyword>
<sequence length="441" mass="44432">MTSTVRRAGVLAALCTLSLSVPVAGIRVAVAIAAAVAVVGFVVRGGWLFDVLALAPDRDDGRLNSLLLFVLAVLILGALVGGTSLTWSLVIGVVLLLGYGEFAAALVGRYTTDRAIAAAAFCAVGGLAASVGQLVTRALLDGSITGFVPIAIFLSASGALAAAILRDRLPRYDDPIVVVLTGGLLWLLWRLDPSIASAQLVLALVVMIALGYASYALETASVAGMLAGVLLGLLTIVLGGWSWFVVLISFFVIGGLSTKYRYEDKRVRGVAEGNDGARGSANVFSNSAIALVAVLGYAAGDASLLATDPLYFQYAFAGAVATALGDTLSSEIGGVYPSPRLITTLEPVPPGTDGAVTWQGLLAGLVGITIVATSTYALFSTVTVVGAGIVVLAGLAGILVDSALGATLEGSTLDNGGVNFCATLAGALVAAIVLAPAGVVP</sequence>
<dbReference type="PANTHER" id="PTHR13353:SF5">
    <property type="entry name" value="TRANSMEMBRANE PROTEIN 19"/>
    <property type="match status" value="1"/>
</dbReference>
<dbReference type="GeneID" id="73903485"/>
<keyword evidence="3 6" id="KW-0812">Transmembrane</keyword>
<comment type="subcellular location">
    <subcellularLocation>
        <location evidence="1">Membrane</location>
        <topology evidence="1">Multi-pass membrane protein</topology>
    </subcellularLocation>
</comment>
<evidence type="ECO:0000256" key="2">
    <source>
        <dbReference type="ARBA" id="ARBA00009012"/>
    </source>
</evidence>
<reference evidence="7 8" key="1">
    <citation type="journal article" date="2019" name="Int. J. Syst. Evol. Microbiol.">
        <title>The Global Catalogue of Microorganisms (GCM) 10K type strain sequencing project: providing services to taxonomists for standard genome sequencing and annotation.</title>
        <authorList>
            <consortium name="The Broad Institute Genomics Platform"/>
            <consortium name="The Broad Institute Genome Sequencing Center for Infectious Disease"/>
            <person name="Wu L."/>
            <person name="Ma J."/>
        </authorList>
    </citation>
    <scope>NUCLEOTIDE SEQUENCE [LARGE SCALE GENOMIC DNA]</scope>
    <source>
        <strain evidence="7 8">IBRC-M 10256</strain>
    </source>
</reference>
<feature type="transmembrane region" description="Helical" evidence="6">
    <location>
        <begin position="66"/>
        <end position="83"/>
    </location>
</feature>
<dbReference type="AlphaFoldDB" id="A0ABD5NMI4"/>
<dbReference type="PANTHER" id="PTHR13353">
    <property type="entry name" value="TRANSMEMBRANE PROTEIN 19"/>
    <property type="match status" value="1"/>
</dbReference>
<feature type="transmembrane region" description="Helical" evidence="6">
    <location>
        <begin position="356"/>
        <end position="379"/>
    </location>
</feature>
<keyword evidence="5 6" id="KW-0472">Membrane</keyword>
<evidence type="ECO:0000313" key="8">
    <source>
        <dbReference type="Proteomes" id="UP001595846"/>
    </source>
</evidence>
<evidence type="ECO:0000256" key="3">
    <source>
        <dbReference type="ARBA" id="ARBA00022692"/>
    </source>
</evidence>
<dbReference type="GO" id="GO:0016020">
    <property type="term" value="C:membrane"/>
    <property type="evidence" value="ECO:0007669"/>
    <property type="project" value="UniProtKB-SubCell"/>
</dbReference>
<dbReference type="InterPro" id="IPR002794">
    <property type="entry name" value="DUF92_TMEM19"/>
</dbReference>
<dbReference type="EMBL" id="JBHSAQ010000002">
    <property type="protein sequence ID" value="MFC3958101.1"/>
    <property type="molecule type" value="Genomic_DNA"/>
</dbReference>
<feature type="transmembrane region" description="Helical" evidence="6">
    <location>
        <begin position="147"/>
        <end position="165"/>
    </location>
</feature>
<evidence type="ECO:0000256" key="5">
    <source>
        <dbReference type="ARBA" id="ARBA00023136"/>
    </source>
</evidence>
<evidence type="ECO:0000256" key="1">
    <source>
        <dbReference type="ARBA" id="ARBA00004141"/>
    </source>
</evidence>
<evidence type="ECO:0000256" key="4">
    <source>
        <dbReference type="ARBA" id="ARBA00022989"/>
    </source>
</evidence>
<proteinExistence type="inferred from homology"/>
<feature type="transmembrane region" description="Helical" evidence="6">
    <location>
        <begin position="283"/>
        <end position="300"/>
    </location>
</feature>
<feature type="transmembrane region" description="Helical" evidence="6">
    <location>
        <begin position="115"/>
        <end position="135"/>
    </location>
</feature>
<protein>
    <submittedName>
        <fullName evidence="7">DUF92 domain-containing protein</fullName>
    </submittedName>
</protein>
<evidence type="ECO:0000256" key="6">
    <source>
        <dbReference type="SAM" id="Phobius"/>
    </source>
</evidence>
<feature type="transmembrane region" description="Helical" evidence="6">
    <location>
        <begin position="195"/>
        <end position="213"/>
    </location>
</feature>
<dbReference type="Proteomes" id="UP001595846">
    <property type="component" value="Unassembled WGS sequence"/>
</dbReference>